<reference evidence="1 2" key="1">
    <citation type="journal article" date="2016" name="Int. J. Syst. Evol. Microbiol.">
        <title>Chitinibacter fontanus sp. nov., isolated from a spring.</title>
        <authorList>
            <person name="Sheu S.Y."/>
            <person name="Li Y.S."/>
            <person name="Young C.C."/>
            <person name="Chen W.M."/>
        </authorList>
    </citation>
    <scope>NUCLEOTIDE SEQUENCE [LARGE SCALE GENOMIC DNA]</scope>
    <source>
        <strain evidence="1 2">STM-7</strain>
    </source>
</reference>
<sequence>MNIHFVFGPQGAGKSAYAQQLANKLGGLYFSIDAWMQTLYGADLPTPLDLNWVLARVSRCENQIWAMVRQHVQLGGVAVLDLGLLKHRQRLHFQSLAAQCDCPVQWHFIDAPLAIRRQRVIERNQQRGETYAFTVTTTMFDVMEAQFERPDEQQLVDAIQITT</sequence>
<dbReference type="RefSeq" id="WP_180306585.1">
    <property type="nucleotide sequence ID" value="NZ_CP058952.1"/>
</dbReference>
<dbReference type="KEGG" id="cfon:HZU75_13770"/>
<keyword evidence="1" id="KW-0067">ATP-binding</keyword>
<keyword evidence="1" id="KW-0547">Nucleotide-binding</keyword>
<gene>
    <name evidence="1" type="ORF">HZU75_13770</name>
</gene>
<accession>A0A7D5ZIP4</accession>
<organism evidence="1 2">
    <name type="scientific">Chitinibacter fontanus</name>
    <dbReference type="NCBI Taxonomy" id="1737446"/>
    <lineage>
        <taxon>Bacteria</taxon>
        <taxon>Pseudomonadati</taxon>
        <taxon>Pseudomonadota</taxon>
        <taxon>Betaproteobacteria</taxon>
        <taxon>Neisseriales</taxon>
        <taxon>Chitinibacteraceae</taxon>
        <taxon>Chitinibacter</taxon>
    </lineage>
</organism>
<dbReference type="SUPFAM" id="SSF52540">
    <property type="entry name" value="P-loop containing nucleoside triphosphate hydrolases"/>
    <property type="match status" value="1"/>
</dbReference>
<evidence type="ECO:0000313" key="2">
    <source>
        <dbReference type="Proteomes" id="UP000510822"/>
    </source>
</evidence>
<dbReference type="GO" id="GO:0005524">
    <property type="term" value="F:ATP binding"/>
    <property type="evidence" value="ECO:0007669"/>
    <property type="project" value="UniProtKB-KW"/>
</dbReference>
<dbReference type="InterPro" id="IPR027417">
    <property type="entry name" value="P-loop_NTPase"/>
</dbReference>
<protein>
    <submittedName>
        <fullName evidence="1">ATP-binding protein</fullName>
    </submittedName>
</protein>
<dbReference type="EMBL" id="CP058952">
    <property type="protein sequence ID" value="QLI82507.1"/>
    <property type="molecule type" value="Genomic_DNA"/>
</dbReference>
<name>A0A7D5ZIP4_9NEIS</name>
<dbReference type="Gene3D" id="3.40.50.300">
    <property type="entry name" value="P-loop containing nucleotide triphosphate hydrolases"/>
    <property type="match status" value="1"/>
</dbReference>
<proteinExistence type="predicted"/>
<dbReference type="Pfam" id="PF13671">
    <property type="entry name" value="AAA_33"/>
    <property type="match status" value="1"/>
</dbReference>
<keyword evidence="2" id="KW-1185">Reference proteome</keyword>
<evidence type="ECO:0000313" key="1">
    <source>
        <dbReference type="EMBL" id="QLI82507.1"/>
    </source>
</evidence>
<dbReference type="AlphaFoldDB" id="A0A7D5ZIP4"/>
<dbReference type="Proteomes" id="UP000510822">
    <property type="component" value="Chromosome"/>
</dbReference>